<proteinExistence type="predicted"/>
<comment type="caution">
    <text evidence="1">The sequence shown here is derived from an EMBL/GenBank/DDBJ whole genome shotgun (WGS) entry which is preliminary data.</text>
</comment>
<gene>
    <name evidence="1" type="ORF">POCTA_138.1.T1020190</name>
</gene>
<sequence length="250" mass="29538">MCIAFLLFQNSLSFGVVVRLNKLFRKTIQLTKIKSDIFNIQPNKKSLEFNFDRYNPKKNKKFLSKVQSESKRSLGNISIQQLLRKRRAQQMDKVYNIIYFHQRIQYVLKELQSGRSTQMKKSQAILSKLIKKYNVQIQQQKRILLGAFSTGTMANLNIPKDKESINGTKIDHYISSEIKDQMFSIASKQQIQTIEQIAQKMNLMYCKILSNHQFVFDLLNLFNIIYLIWISTNRKEKTLCLYMIQKTQIF</sequence>
<keyword evidence="2" id="KW-1185">Reference proteome</keyword>
<dbReference type="EMBL" id="CAJJDP010000102">
    <property type="protein sequence ID" value="CAD8192664.1"/>
    <property type="molecule type" value="Genomic_DNA"/>
</dbReference>
<dbReference type="AlphaFoldDB" id="A0A8S1WRS9"/>
<name>A0A8S1WRS9_PAROT</name>
<evidence type="ECO:0000313" key="1">
    <source>
        <dbReference type="EMBL" id="CAD8192664.1"/>
    </source>
</evidence>
<protein>
    <submittedName>
        <fullName evidence="1">Uncharacterized protein</fullName>
    </submittedName>
</protein>
<dbReference type="Proteomes" id="UP000683925">
    <property type="component" value="Unassembled WGS sequence"/>
</dbReference>
<evidence type="ECO:0000313" key="2">
    <source>
        <dbReference type="Proteomes" id="UP000683925"/>
    </source>
</evidence>
<accession>A0A8S1WRS9</accession>
<organism evidence="1 2">
    <name type="scientific">Paramecium octaurelia</name>
    <dbReference type="NCBI Taxonomy" id="43137"/>
    <lineage>
        <taxon>Eukaryota</taxon>
        <taxon>Sar</taxon>
        <taxon>Alveolata</taxon>
        <taxon>Ciliophora</taxon>
        <taxon>Intramacronucleata</taxon>
        <taxon>Oligohymenophorea</taxon>
        <taxon>Peniculida</taxon>
        <taxon>Parameciidae</taxon>
        <taxon>Paramecium</taxon>
    </lineage>
</organism>
<reference evidence="1" key="1">
    <citation type="submission" date="2021-01" db="EMBL/GenBank/DDBJ databases">
        <authorList>
            <consortium name="Genoscope - CEA"/>
            <person name="William W."/>
        </authorList>
    </citation>
    <scope>NUCLEOTIDE SEQUENCE</scope>
</reference>